<feature type="signal peptide" evidence="2">
    <location>
        <begin position="1"/>
        <end position="28"/>
    </location>
</feature>
<sequence length="581" mass="59436">MRRLSGQRIGQSVMAALAVAMFSASALAQEVGKASAVNPNATANLRTITIGASITHKERIQTTSAGSVQLLFLDKTSMTVGPNSDLTIDEYVYDPNAGSGKLAATLGKGALRFVGGQISHTGDAEIRTASATVGIRGGVALIGTHHVYAGYGSSTVSSGGSTVTLGAGEYTALQGGQPPSPPGPPPPNFVLNQIQLFQSGSGQFGGVARGAASQGNVQRAENRATGTPGGSVAGSLTPQPPPPPTPRINPVVSTLNQTIQTSTQQSAVQPVAQQIQQEQAANARPSLTLTGFVGGLMTSVFNASTYYAPSSTGVAGGTASVALDATTGRMQANFNGDVAHGPNSYYLPTTFNYQFGSTDPNLDAQGAYGDYNHFGGAAAEDKTGKPLSTINGLPVTNQVGAMLTVTREQARQLTSEDGSAAATNFCQCDYTRWGLWANQSARSSYADTILGFWVAGRPTTATEVPTSGQATYAGHVIAAIDNQGTQYVSTGNFSNTVNFGTRSGQVTVTGLDSTNYTGQVQFLPDPRNFAGSLAGDTGARQMALTGSFFRGANSPVGEMGGAVAISGANYLGGGIFAAQKK</sequence>
<evidence type="ECO:0000256" key="1">
    <source>
        <dbReference type="SAM" id="MobiDB-lite"/>
    </source>
</evidence>
<proteinExistence type="predicted"/>
<dbReference type="SUPFAM" id="SSF56925">
    <property type="entry name" value="OMPA-like"/>
    <property type="match status" value="1"/>
</dbReference>
<gene>
    <name evidence="4" type="ORF">SAMN05444123_10951</name>
</gene>
<dbReference type="OrthoDB" id="6038785at2"/>
<protein>
    <submittedName>
        <fullName evidence="4">FecR family protein</fullName>
    </submittedName>
</protein>
<feature type="region of interest" description="Disordered" evidence="1">
    <location>
        <begin position="207"/>
        <end position="243"/>
    </location>
</feature>
<reference evidence="5" key="1">
    <citation type="submission" date="2016-10" db="EMBL/GenBank/DDBJ databases">
        <authorList>
            <person name="Varghese N."/>
            <person name="Submissions S."/>
        </authorList>
    </citation>
    <scope>NUCLEOTIDE SEQUENCE [LARGE SCALE GENOMIC DNA]</scope>
    <source>
        <strain evidence="5">DSM 123</strain>
    </source>
</reference>
<keyword evidence="5" id="KW-1185">Reference proteome</keyword>
<dbReference type="Gene3D" id="2.40.160.90">
    <property type="match status" value="1"/>
</dbReference>
<keyword evidence="2" id="KW-0732">Signal</keyword>
<dbReference type="Pfam" id="PF04773">
    <property type="entry name" value="FecR"/>
    <property type="match status" value="1"/>
</dbReference>
<name>A0A1H8VLJ9_9BRAD</name>
<dbReference type="EMBL" id="FODT01000009">
    <property type="protein sequence ID" value="SEP16077.1"/>
    <property type="molecule type" value="Genomic_DNA"/>
</dbReference>
<dbReference type="InterPro" id="IPR011250">
    <property type="entry name" value="OMP/PagP_B-barrel"/>
</dbReference>
<dbReference type="Proteomes" id="UP000199615">
    <property type="component" value="Unassembled WGS sequence"/>
</dbReference>
<feature type="chain" id="PRO_5011491752" evidence="2">
    <location>
        <begin position="29"/>
        <end position="581"/>
    </location>
</feature>
<dbReference type="AlphaFoldDB" id="A0A1H8VLJ9"/>
<dbReference type="RefSeq" id="WP_092685419.1">
    <property type="nucleotide sequence ID" value="NZ_FODT01000009.1"/>
</dbReference>
<dbReference type="InterPro" id="IPR006860">
    <property type="entry name" value="FecR"/>
</dbReference>
<evidence type="ECO:0000313" key="4">
    <source>
        <dbReference type="EMBL" id="SEP16077.1"/>
    </source>
</evidence>
<accession>A0A1H8VLJ9</accession>
<feature type="domain" description="FecR protein" evidence="3">
    <location>
        <begin position="59"/>
        <end position="139"/>
    </location>
</feature>
<evidence type="ECO:0000313" key="5">
    <source>
        <dbReference type="Proteomes" id="UP000199615"/>
    </source>
</evidence>
<organism evidence="4 5">
    <name type="scientific">Rhodopseudomonas pseudopalustris</name>
    <dbReference type="NCBI Taxonomy" id="1513892"/>
    <lineage>
        <taxon>Bacteria</taxon>
        <taxon>Pseudomonadati</taxon>
        <taxon>Pseudomonadota</taxon>
        <taxon>Alphaproteobacteria</taxon>
        <taxon>Hyphomicrobiales</taxon>
        <taxon>Nitrobacteraceae</taxon>
        <taxon>Rhodopseudomonas</taxon>
    </lineage>
</organism>
<evidence type="ECO:0000256" key="2">
    <source>
        <dbReference type="SAM" id="SignalP"/>
    </source>
</evidence>
<evidence type="ECO:0000259" key="3">
    <source>
        <dbReference type="Pfam" id="PF04773"/>
    </source>
</evidence>